<evidence type="ECO:0000313" key="5">
    <source>
        <dbReference type="Proteomes" id="UP000184395"/>
    </source>
</evidence>
<feature type="chain" id="PRO_5009922703" evidence="1">
    <location>
        <begin position="23"/>
        <end position="196"/>
    </location>
</feature>
<evidence type="ECO:0000313" key="3">
    <source>
        <dbReference type="EMBL" id="MDR6412558.1"/>
    </source>
</evidence>
<dbReference type="Proteomes" id="UP000184395">
    <property type="component" value="Unassembled WGS sequence"/>
</dbReference>
<name>A0A1M6Y3Q7_9BURK</name>
<gene>
    <name evidence="3" type="ORF">J2804_005994</name>
    <name evidence="4" type="ORF">SAMN05192548_10636</name>
</gene>
<protein>
    <submittedName>
        <fullName evidence="4">Lipid-binding SYLF domain-containing protein</fullName>
    </submittedName>
</protein>
<dbReference type="EMBL" id="FRAB01000063">
    <property type="protein sequence ID" value="SHL12645.1"/>
    <property type="molecule type" value="Genomic_DNA"/>
</dbReference>
<accession>A0A1M6Y3Q7</accession>
<dbReference type="Pfam" id="PF04366">
    <property type="entry name" value="Ysc84"/>
    <property type="match status" value="1"/>
</dbReference>
<reference evidence="3 6" key="2">
    <citation type="submission" date="2023-07" db="EMBL/GenBank/DDBJ databases">
        <title>Sorghum-associated microbial communities from plants grown in Nebraska, USA.</title>
        <authorList>
            <person name="Schachtman D."/>
        </authorList>
    </citation>
    <scope>NUCLEOTIDE SEQUENCE [LARGE SCALE GENOMIC DNA]</scope>
    <source>
        <strain evidence="3 6">DS1316</strain>
    </source>
</reference>
<reference evidence="4 5" key="1">
    <citation type="submission" date="2016-11" db="EMBL/GenBank/DDBJ databases">
        <authorList>
            <person name="Jaros S."/>
            <person name="Januszkiewicz K."/>
            <person name="Wedrychowicz H."/>
        </authorList>
    </citation>
    <scope>NUCLEOTIDE SEQUENCE [LARGE SCALE GENOMIC DNA]</scope>
    <source>
        <strain evidence="4 5">LMG 20594</strain>
    </source>
</reference>
<feature type="domain" description="Ysc84 actin-binding" evidence="2">
    <location>
        <begin position="110"/>
        <end position="192"/>
    </location>
</feature>
<feature type="signal peptide" evidence="1">
    <location>
        <begin position="1"/>
        <end position="22"/>
    </location>
</feature>
<keyword evidence="1" id="KW-0732">Signal</keyword>
<proteinExistence type="predicted"/>
<evidence type="ECO:0000313" key="4">
    <source>
        <dbReference type="EMBL" id="SHL12645.1"/>
    </source>
</evidence>
<dbReference type="Proteomes" id="UP001264340">
    <property type="component" value="Unassembled WGS sequence"/>
</dbReference>
<dbReference type="CDD" id="cd11524">
    <property type="entry name" value="SYLF"/>
    <property type="match status" value="1"/>
</dbReference>
<organism evidence="4 5">
    <name type="scientific">Paraburkholderia terricola</name>
    <dbReference type="NCBI Taxonomy" id="169427"/>
    <lineage>
        <taxon>Bacteria</taxon>
        <taxon>Pseudomonadati</taxon>
        <taxon>Pseudomonadota</taxon>
        <taxon>Betaproteobacteria</taxon>
        <taxon>Burkholderiales</taxon>
        <taxon>Burkholderiaceae</taxon>
        <taxon>Paraburkholderia</taxon>
    </lineage>
</organism>
<dbReference type="OrthoDB" id="198978at2"/>
<dbReference type="STRING" id="169427.SAMN05192548_10636"/>
<dbReference type="EMBL" id="JAVDRP010000020">
    <property type="protein sequence ID" value="MDR6412558.1"/>
    <property type="molecule type" value="Genomic_DNA"/>
</dbReference>
<dbReference type="GeneID" id="301980589"/>
<evidence type="ECO:0000256" key="1">
    <source>
        <dbReference type="SAM" id="SignalP"/>
    </source>
</evidence>
<dbReference type="AlphaFoldDB" id="A0A1M6Y3Q7"/>
<evidence type="ECO:0000259" key="2">
    <source>
        <dbReference type="Pfam" id="PF04366"/>
    </source>
</evidence>
<sequence>MRRRQFIMTTSAALATAGLGLAGCTTTSPSSSSSSAVNASKRDTINAGVDSTLSRLYTNVNGSRELVAKARGVLVFPSVISAGFWVGGQYGEGALRVGGRTAGYYSTVAGSFGLQIGAQSKALIFLFMTQEALDKFLGSQGWAAGADATVAVLNVGANGAVDTSTATSPVEAFVLTNAGLMAGVSLEGTKISRLMI</sequence>
<dbReference type="PROSITE" id="PS51257">
    <property type="entry name" value="PROKAR_LIPOPROTEIN"/>
    <property type="match status" value="1"/>
</dbReference>
<keyword evidence="6" id="KW-1185">Reference proteome</keyword>
<dbReference type="RefSeq" id="WP_073432479.1">
    <property type="nucleotide sequence ID" value="NZ_CADFGY010000053.1"/>
</dbReference>
<dbReference type="KEGG" id="pts:CUJ90_20900"/>
<evidence type="ECO:0000313" key="6">
    <source>
        <dbReference type="Proteomes" id="UP001264340"/>
    </source>
</evidence>
<dbReference type="InterPro" id="IPR007461">
    <property type="entry name" value="Ysc84_actin-binding"/>
</dbReference>